<dbReference type="InterPro" id="IPR036779">
    <property type="entry name" value="LysM_dom_sf"/>
</dbReference>
<dbReference type="SUPFAM" id="SSF54106">
    <property type="entry name" value="LysM domain"/>
    <property type="match status" value="1"/>
</dbReference>
<keyword evidence="4" id="KW-0479">Metal-binding</keyword>
<accession>A0A3N1UUD6</accession>
<dbReference type="InterPro" id="IPR018392">
    <property type="entry name" value="LysM"/>
</dbReference>
<dbReference type="PANTHER" id="PTHR21666">
    <property type="entry name" value="PEPTIDASE-RELATED"/>
    <property type="match status" value="1"/>
</dbReference>
<dbReference type="InterPro" id="IPR050570">
    <property type="entry name" value="Cell_wall_metabolism_enzyme"/>
</dbReference>
<dbReference type="CDD" id="cd12797">
    <property type="entry name" value="M23_peptidase"/>
    <property type="match status" value="1"/>
</dbReference>
<dbReference type="Gene3D" id="3.10.350.10">
    <property type="entry name" value="LysM domain"/>
    <property type="match status" value="1"/>
</dbReference>
<dbReference type="EMBL" id="RJVA01000014">
    <property type="protein sequence ID" value="ROQ90726.1"/>
    <property type="molecule type" value="Genomic_DNA"/>
</dbReference>
<dbReference type="Gene3D" id="3.10.450.350">
    <property type="match status" value="1"/>
</dbReference>
<keyword evidence="6" id="KW-0862">Zinc</keyword>
<evidence type="ECO:0000256" key="5">
    <source>
        <dbReference type="ARBA" id="ARBA00022801"/>
    </source>
</evidence>
<sequence>MRLYDPPKRRRWFFRWLGIGVLGLLVGLSTWRNLNPPAGNGDKLKAIRGKAEEIVSSSPPQTVYEDVFFLELQHWNRLERKMYTVQSGDSLSKILHDLGVSAQNLGAWHKESLALCRPEDLKVGDLLEIDLVRGTQDPVRLEIQGEGGERRLFLKQGDAWVCRIETPPAFTLTETALGTIQDNLYSSCVDQGMPAKLIMDLADLFAYDIDFTSDLRPGDRFAVLYEITVGNGRLIKAGPIQAARMNVSGQTYEAYLYEFPDGFRDYFDARGRSLRKMFLKAPLSYRRISSTFTYRRLHPVLKIFRPHLGIDYAAPAGTPVSAIGDGKVIKMGWNGGFGRYVEIQHNGVYRTSYGHLSAFAKGLKKGARVKQGDVIGYVGSSGLATGPHLDFRFYKNGKPVNFLKTAFPHARSIPANLMADFGKKRRELESQLRLTAVAFHGTGESRHP</sequence>
<reference evidence="10 11" key="1">
    <citation type="submission" date="2018-11" db="EMBL/GenBank/DDBJ databases">
        <title>Genomic Encyclopedia of Type Strains, Phase IV (KMG-IV): sequencing the most valuable type-strain genomes for metagenomic binning, comparative biology and taxonomic classification.</title>
        <authorList>
            <person name="Goeker M."/>
        </authorList>
    </citation>
    <scope>NUCLEOTIDE SEQUENCE [LARGE SCALE GENOMIC DNA]</scope>
    <source>
        <strain evidence="10 11">DSM 22027</strain>
    </source>
</reference>
<dbReference type="SUPFAM" id="SSF51261">
    <property type="entry name" value="Duplicated hybrid motif"/>
    <property type="match status" value="1"/>
</dbReference>
<comment type="subcellular location">
    <subcellularLocation>
        <location evidence="2">Cell envelope</location>
    </subcellularLocation>
</comment>
<evidence type="ECO:0000256" key="6">
    <source>
        <dbReference type="ARBA" id="ARBA00022833"/>
    </source>
</evidence>
<dbReference type="CDD" id="cd00118">
    <property type="entry name" value="LysM"/>
    <property type="match status" value="1"/>
</dbReference>
<dbReference type="InterPro" id="IPR011055">
    <property type="entry name" value="Dup_hybrid_motif"/>
</dbReference>
<keyword evidence="11" id="KW-1185">Reference proteome</keyword>
<dbReference type="InterPro" id="IPR045834">
    <property type="entry name" value="Csd3_N2"/>
</dbReference>
<evidence type="ECO:0000256" key="3">
    <source>
        <dbReference type="ARBA" id="ARBA00022670"/>
    </source>
</evidence>
<evidence type="ECO:0000256" key="2">
    <source>
        <dbReference type="ARBA" id="ARBA00004196"/>
    </source>
</evidence>
<dbReference type="GO" id="GO:0030313">
    <property type="term" value="C:cell envelope"/>
    <property type="evidence" value="ECO:0007669"/>
    <property type="project" value="UniProtKB-SubCell"/>
</dbReference>
<dbReference type="Pfam" id="PF01551">
    <property type="entry name" value="Peptidase_M23"/>
    <property type="match status" value="1"/>
</dbReference>
<comment type="cofactor">
    <cofactor evidence="1">
        <name>Zn(2+)</name>
        <dbReference type="ChEBI" id="CHEBI:29105"/>
    </cofactor>
</comment>
<keyword evidence="3" id="KW-0645">Protease</keyword>
<keyword evidence="7" id="KW-0482">Metalloprotease</keyword>
<name>A0A3N1UUD6_9BACT</name>
<dbReference type="GO" id="GO:0046872">
    <property type="term" value="F:metal ion binding"/>
    <property type="evidence" value="ECO:0007669"/>
    <property type="project" value="UniProtKB-KW"/>
</dbReference>
<organism evidence="10 11">
    <name type="scientific">Desulfosoma caldarium</name>
    <dbReference type="NCBI Taxonomy" id="610254"/>
    <lineage>
        <taxon>Bacteria</taxon>
        <taxon>Pseudomonadati</taxon>
        <taxon>Thermodesulfobacteriota</taxon>
        <taxon>Syntrophobacteria</taxon>
        <taxon>Syntrophobacterales</taxon>
        <taxon>Syntrophobacteraceae</taxon>
        <taxon>Desulfosoma</taxon>
    </lineage>
</organism>
<keyword evidence="8" id="KW-0812">Transmembrane</keyword>
<evidence type="ECO:0000256" key="7">
    <source>
        <dbReference type="ARBA" id="ARBA00023049"/>
    </source>
</evidence>
<keyword evidence="8" id="KW-1133">Transmembrane helix</keyword>
<evidence type="ECO:0000313" key="10">
    <source>
        <dbReference type="EMBL" id="ROQ90726.1"/>
    </source>
</evidence>
<evidence type="ECO:0000256" key="4">
    <source>
        <dbReference type="ARBA" id="ARBA00022723"/>
    </source>
</evidence>
<protein>
    <submittedName>
        <fullName evidence="10">Murein DD-endopeptidase MepM/ murein hydrolase activator NlpD</fullName>
    </submittedName>
</protein>
<evidence type="ECO:0000256" key="1">
    <source>
        <dbReference type="ARBA" id="ARBA00001947"/>
    </source>
</evidence>
<gene>
    <name evidence="10" type="ORF">EDC27_2616</name>
</gene>
<dbReference type="GO" id="GO:0004222">
    <property type="term" value="F:metalloendopeptidase activity"/>
    <property type="evidence" value="ECO:0007669"/>
    <property type="project" value="TreeGrafter"/>
</dbReference>
<evidence type="ECO:0000313" key="11">
    <source>
        <dbReference type="Proteomes" id="UP000276223"/>
    </source>
</evidence>
<feature type="transmembrane region" description="Helical" evidence="8">
    <location>
        <begin position="12"/>
        <end position="31"/>
    </location>
</feature>
<dbReference type="PROSITE" id="PS51782">
    <property type="entry name" value="LYSM"/>
    <property type="match status" value="1"/>
</dbReference>
<dbReference type="Pfam" id="PF19425">
    <property type="entry name" value="Csd3_N2"/>
    <property type="match status" value="1"/>
</dbReference>
<proteinExistence type="predicted"/>
<dbReference type="Proteomes" id="UP000276223">
    <property type="component" value="Unassembled WGS sequence"/>
</dbReference>
<comment type="caution">
    <text evidence="10">The sequence shown here is derived from an EMBL/GenBank/DDBJ whole genome shotgun (WGS) entry which is preliminary data.</text>
</comment>
<dbReference type="RefSeq" id="WP_123291071.1">
    <property type="nucleotide sequence ID" value="NZ_RJVA01000014.1"/>
</dbReference>
<keyword evidence="5 10" id="KW-0378">Hydrolase</keyword>
<evidence type="ECO:0000259" key="9">
    <source>
        <dbReference type="PROSITE" id="PS51782"/>
    </source>
</evidence>
<dbReference type="InterPro" id="IPR016047">
    <property type="entry name" value="M23ase_b-sheet_dom"/>
</dbReference>
<keyword evidence="8" id="KW-0472">Membrane</keyword>
<dbReference type="Gene3D" id="2.70.70.10">
    <property type="entry name" value="Glucose Permease (Domain IIA)"/>
    <property type="match status" value="1"/>
</dbReference>
<dbReference type="PANTHER" id="PTHR21666:SF288">
    <property type="entry name" value="CELL DIVISION PROTEIN YTFB"/>
    <property type="match status" value="1"/>
</dbReference>
<feature type="domain" description="LysM" evidence="9">
    <location>
        <begin position="81"/>
        <end position="129"/>
    </location>
</feature>
<dbReference type="AlphaFoldDB" id="A0A3N1UUD6"/>
<evidence type="ECO:0000256" key="8">
    <source>
        <dbReference type="SAM" id="Phobius"/>
    </source>
</evidence>
<dbReference type="OrthoDB" id="9815245at2"/>
<dbReference type="GO" id="GO:0006508">
    <property type="term" value="P:proteolysis"/>
    <property type="evidence" value="ECO:0007669"/>
    <property type="project" value="UniProtKB-KW"/>
</dbReference>